<evidence type="ECO:0000313" key="6">
    <source>
        <dbReference type="Proteomes" id="UP001596142"/>
    </source>
</evidence>
<comment type="caution">
    <text evidence="5">The sequence shown here is derived from an EMBL/GenBank/DDBJ whole genome shotgun (WGS) entry which is preliminary data.</text>
</comment>
<dbReference type="Proteomes" id="UP001596142">
    <property type="component" value="Unassembled WGS sequence"/>
</dbReference>
<evidence type="ECO:0000259" key="4">
    <source>
        <dbReference type="PROSITE" id="PS50893"/>
    </source>
</evidence>
<keyword evidence="2" id="KW-0547">Nucleotide-binding</keyword>
<dbReference type="RefSeq" id="WP_385941815.1">
    <property type="nucleotide sequence ID" value="NZ_JBHSOZ010000005.1"/>
</dbReference>
<organism evidence="5 6">
    <name type="scientific">Thalassorhabdus alkalitolerans</name>
    <dbReference type="NCBI Taxonomy" id="2282697"/>
    <lineage>
        <taxon>Bacteria</taxon>
        <taxon>Bacillati</taxon>
        <taxon>Bacillota</taxon>
        <taxon>Bacilli</taxon>
        <taxon>Bacillales</taxon>
        <taxon>Bacillaceae</taxon>
        <taxon>Thalassorhabdus</taxon>
    </lineage>
</organism>
<dbReference type="PROSITE" id="PS50893">
    <property type="entry name" value="ABC_TRANSPORTER_2"/>
    <property type="match status" value="1"/>
</dbReference>
<reference evidence="6" key="1">
    <citation type="journal article" date="2019" name="Int. J. Syst. Evol. Microbiol.">
        <title>The Global Catalogue of Microorganisms (GCM) 10K type strain sequencing project: providing services to taxonomists for standard genome sequencing and annotation.</title>
        <authorList>
            <consortium name="The Broad Institute Genomics Platform"/>
            <consortium name="The Broad Institute Genome Sequencing Center for Infectious Disease"/>
            <person name="Wu L."/>
            <person name="Ma J."/>
        </authorList>
    </citation>
    <scope>NUCLEOTIDE SEQUENCE [LARGE SCALE GENOMIC DNA]</scope>
    <source>
        <strain evidence="6">CECT 7184</strain>
    </source>
</reference>
<dbReference type="Gene3D" id="3.40.50.300">
    <property type="entry name" value="P-loop containing nucleotide triphosphate hydrolases"/>
    <property type="match status" value="1"/>
</dbReference>
<dbReference type="CDD" id="cd03230">
    <property type="entry name" value="ABC_DR_subfamily_A"/>
    <property type="match status" value="1"/>
</dbReference>
<keyword evidence="6" id="KW-1185">Reference proteome</keyword>
<evidence type="ECO:0000256" key="2">
    <source>
        <dbReference type="ARBA" id="ARBA00022741"/>
    </source>
</evidence>
<dbReference type="SMART" id="SM00382">
    <property type="entry name" value="AAA"/>
    <property type="match status" value="1"/>
</dbReference>
<name>A0ABW0YNG5_9BACI</name>
<dbReference type="PANTHER" id="PTHR42939">
    <property type="entry name" value="ABC TRANSPORTER ATP-BINDING PROTEIN ALBC-RELATED"/>
    <property type="match status" value="1"/>
</dbReference>
<evidence type="ECO:0000256" key="1">
    <source>
        <dbReference type="ARBA" id="ARBA00022448"/>
    </source>
</evidence>
<dbReference type="InterPro" id="IPR051782">
    <property type="entry name" value="ABC_Transporter_VariousFunc"/>
</dbReference>
<evidence type="ECO:0000313" key="5">
    <source>
        <dbReference type="EMBL" id="MFC5713701.1"/>
    </source>
</evidence>
<proteinExistence type="predicted"/>
<dbReference type="InterPro" id="IPR003439">
    <property type="entry name" value="ABC_transporter-like_ATP-bd"/>
</dbReference>
<evidence type="ECO:0000256" key="3">
    <source>
        <dbReference type="ARBA" id="ARBA00022840"/>
    </source>
</evidence>
<accession>A0ABW0YNG5</accession>
<dbReference type="EMBL" id="JBHSOZ010000005">
    <property type="protein sequence ID" value="MFC5713701.1"/>
    <property type="molecule type" value="Genomic_DNA"/>
</dbReference>
<keyword evidence="1" id="KW-0813">Transport</keyword>
<dbReference type="SUPFAM" id="SSF52540">
    <property type="entry name" value="P-loop containing nucleoside triphosphate hydrolases"/>
    <property type="match status" value="1"/>
</dbReference>
<gene>
    <name evidence="5" type="ORF">ACFPU1_12995</name>
</gene>
<feature type="domain" description="ABC transporter" evidence="4">
    <location>
        <begin position="6"/>
        <end position="232"/>
    </location>
</feature>
<dbReference type="InterPro" id="IPR003593">
    <property type="entry name" value="AAA+_ATPase"/>
</dbReference>
<dbReference type="PANTHER" id="PTHR42939:SF3">
    <property type="entry name" value="ABC TRANSPORTER ATP-BINDING COMPONENT"/>
    <property type="match status" value="1"/>
</dbReference>
<protein>
    <submittedName>
        <fullName evidence="5">ATP-binding cassette domain-containing protein</fullName>
    </submittedName>
</protein>
<sequence length="297" mass="33718">MSDHLVVELNNVKKSFKKFTLGPVNLTLEKGFSLGIAGANGSGKSTLFRLLVNILQADEGTIHFFGKFAAASESQHKQNIGFSGELVEAFSHLTIKELASYISYWYPHWDHEKYSYFLRRYLIDEKEKFGKCSKGTKKKVEFIFSLCHNPDLLLLDEPSAGVDISSQKKMKEDLVAFMEGEGKCLVIATHNVAEIESLCDFIAVLHNGSLLYHDNKDSFYENWAWLWVDNVPESILKHPNTLKITHSSPIQILTDNVQAIENELMQESATPSQIQRLSIEELIEYFSENECTKETSE</sequence>
<keyword evidence="3 5" id="KW-0067">ATP-binding</keyword>
<dbReference type="Pfam" id="PF00005">
    <property type="entry name" value="ABC_tran"/>
    <property type="match status" value="1"/>
</dbReference>
<dbReference type="GO" id="GO:0005524">
    <property type="term" value="F:ATP binding"/>
    <property type="evidence" value="ECO:0007669"/>
    <property type="project" value="UniProtKB-KW"/>
</dbReference>
<dbReference type="InterPro" id="IPR027417">
    <property type="entry name" value="P-loop_NTPase"/>
</dbReference>